<name>A0A9N9AE56_FUNMO</name>
<proteinExistence type="predicted"/>
<dbReference type="EMBL" id="CAJVPP010000993">
    <property type="protein sequence ID" value="CAG8526811.1"/>
    <property type="molecule type" value="Genomic_DNA"/>
</dbReference>
<accession>A0A9N9AE56</accession>
<evidence type="ECO:0000313" key="1">
    <source>
        <dbReference type="EMBL" id="CAG8526811.1"/>
    </source>
</evidence>
<dbReference type="Proteomes" id="UP000789375">
    <property type="component" value="Unassembled WGS sequence"/>
</dbReference>
<reference evidence="1" key="1">
    <citation type="submission" date="2021-06" db="EMBL/GenBank/DDBJ databases">
        <authorList>
            <person name="Kallberg Y."/>
            <person name="Tangrot J."/>
            <person name="Rosling A."/>
        </authorList>
    </citation>
    <scope>NUCLEOTIDE SEQUENCE</scope>
    <source>
        <strain evidence="1">87-6 pot B 2015</strain>
    </source>
</reference>
<sequence length="42" mass="4844">MLACISIRKKLTQTYYITETAFQEAQISSSNSYEDHIGTLMR</sequence>
<comment type="caution">
    <text evidence="1">The sequence shown here is derived from an EMBL/GenBank/DDBJ whole genome shotgun (WGS) entry which is preliminary data.</text>
</comment>
<keyword evidence="2" id="KW-1185">Reference proteome</keyword>
<dbReference type="AlphaFoldDB" id="A0A9N9AE56"/>
<gene>
    <name evidence="1" type="ORF">FMOSSE_LOCUS5308</name>
</gene>
<evidence type="ECO:0000313" key="2">
    <source>
        <dbReference type="Proteomes" id="UP000789375"/>
    </source>
</evidence>
<protein>
    <submittedName>
        <fullName evidence="1">4542_t:CDS:1</fullName>
    </submittedName>
</protein>
<organism evidence="1 2">
    <name type="scientific">Funneliformis mosseae</name>
    <name type="common">Endomycorrhizal fungus</name>
    <name type="synonym">Glomus mosseae</name>
    <dbReference type="NCBI Taxonomy" id="27381"/>
    <lineage>
        <taxon>Eukaryota</taxon>
        <taxon>Fungi</taxon>
        <taxon>Fungi incertae sedis</taxon>
        <taxon>Mucoromycota</taxon>
        <taxon>Glomeromycotina</taxon>
        <taxon>Glomeromycetes</taxon>
        <taxon>Glomerales</taxon>
        <taxon>Glomeraceae</taxon>
        <taxon>Funneliformis</taxon>
    </lineage>
</organism>